<evidence type="ECO:0000256" key="3">
    <source>
        <dbReference type="ARBA" id="ARBA00022801"/>
    </source>
</evidence>
<dbReference type="RefSeq" id="WP_303498666.1">
    <property type="nucleotide sequence ID" value="NZ_JAUOPU010000004.1"/>
</dbReference>
<evidence type="ECO:0000259" key="5">
    <source>
        <dbReference type="Pfam" id="PF03714"/>
    </source>
</evidence>
<feature type="domain" description="Pullulanase carbohydrate-binding module 41" evidence="5">
    <location>
        <begin position="445"/>
        <end position="525"/>
    </location>
</feature>
<evidence type="ECO:0000256" key="2">
    <source>
        <dbReference type="ARBA" id="ARBA00022729"/>
    </source>
</evidence>
<gene>
    <name evidence="6" type="ORF">Q4568_05950</name>
</gene>
<evidence type="ECO:0000313" key="6">
    <source>
        <dbReference type="EMBL" id="MDO6542064.1"/>
    </source>
</evidence>
<evidence type="ECO:0000313" key="7">
    <source>
        <dbReference type="Proteomes" id="UP001170624"/>
    </source>
</evidence>
<comment type="similarity">
    <text evidence="1">Belongs to the glycosyl hydrolase 13 family.</text>
</comment>
<comment type="caution">
    <text evidence="6">The sequence shown here is derived from an EMBL/GenBank/DDBJ whole genome shotgun (WGS) entry which is preliminary data.</text>
</comment>
<dbReference type="Gene3D" id="2.40.360.20">
    <property type="match status" value="1"/>
</dbReference>
<dbReference type="Pfam" id="PF03714">
    <property type="entry name" value="PUD"/>
    <property type="match status" value="1"/>
</dbReference>
<organism evidence="6 7">
    <name type="scientific">Photobacterium sanguinicancri</name>
    <dbReference type="NCBI Taxonomy" id="875932"/>
    <lineage>
        <taxon>Bacteria</taxon>
        <taxon>Pseudomonadati</taxon>
        <taxon>Pseudomonadota</taxon>
        <taxon>Gammaproteobacteria</taxon>
        <taxon>Vibrionales</taxon>
        <taxon>Vibrionaceae</taxon>
        <taxon>Photobacterium</taxon>
    </lineage>
</organism>
<name>A0AAW7Y0W6_9GAMM</name>
<dbReference type="GO" id="GO:0016798">
    <property type="term" value="F:hydrolase activity, acting on glycosyl bonds"/>
    <property type="evidence" value="ECO:0007669"/>
    <property type="project" value="UniProtKB-KW"/>
</dbReference>
<dbReference type="AlphaFoldDB" id="A0AAW7Y0W6"/>
<accession>A0AAW7Y0W6</accession>
<evidence type="ECO:0000256" key="1">
    <source>
        <dbReference type="ARBA" id="ARBA00008061"/>
    </source>
</evidence>
<reference evidence="6" key="1">
    <citation type="submission" date="2023-07" db="EMBL/GenBank/DDBJ databases">
        <title>Genome content predicts the carbon catabolic preferences of heterotrophic bacteria.</title>
        <authorList>
            <person name="Gralka M."/>
        </authorList>
    </citation>
    <scope>NUCLEOTIDE SEQUENCE</scope>
    <source>
        <strain evidence="6">G2M05</strain>
    </source>
</reference>
<keyword evidence="3" id="KW-0378">Hydrolase</keyword>
<dbReference type="SUPFAM" id="SSF49452">
    <property type="entry name" value="Starch-binding domain-like"/>
    <property type="match status" value="1"/>
</dbReference>
<dbReference type="PROSITE" id="PS51257">
    <property type="entry name" value="PROKAR_LIPOPROTEIN"/>
    <property type="match status" value="1"/>
</dbReference>
<dbReference type="Gene3D" id="2.60.40.1110">
    <property type="match status" value="1"/>
</dbReference>
<protein>
    <submittedName>
        <fullName evidence="6">Pullulanase-associated domain-containing protein</fullName>
    </submittedName>
</protein>
<dbReference type="GO" id="GO:0005975">
    <property type="term" value="P:carbohydrate metabolic process"/>
    <property type="evidence" value="ECO:0007669"/>
    <property type="project" value="InterPro"/>
</dbReference>
<keyword evidence="4" id="KW-0326">Glycosidase</keyword>
<evidence type="ECO:0000256" key="4">
    <source>
        <dbReference type="ARBA" id="ARBA00023295"/>
    </source>
</evidence>
<sequence length="541" mass="60757">MKLERVLLCLVVSLAAGCGGGSEKTDNTSPATTTTTSTTFSNPYLPAQGGAVWRYDVADSSESITLSSSNVIKNNGQESVELTWDHSGYKQTLRHKNNAVYIDRIKLNQVTVDNKDYQVEVDLSGDPVLLLPEYAVIGNMTGVNGYHDMKVKISPNVGPAYGEYTYEWSYKGAETVKTNTGNYEALHISYRLILSISVTTQDYGTVHTQVDINQEFWLVPGIGIVKLADYSAASSTPFVAVLGGFNKYKNENNVIAPLPHKITIPSDSPWKNIHSIYKLNELYGNWENEYQCDSNTEYSPSFKLSLNETSYTLRTLVTNNESCNQAEAHEYIESGTYKLLGHDIIDTDYLHLELMPSSSEQNLYRFGNLVHNTQNFAYTHDINLAKGKHGSLELAVDTIPEKFIDQRFYTRLKPTKAKEPSIEGLEKTSLVYFRIYDDVMMIAPEDDFAGWGMQVWNDKQCDSILDSQLKDISWEKPLQPLGYDPSYGIYFELKIKEGNTGCANVVIHKGNQKSVDDNMRLKLSAPLYSTITYKDTLISYN</sequence>
<dbReference type="GO" id="GO:0030246">
    <property type="term" value="F:carbohydrate binding"/>
    <property type="evidence" value="ECO:0007669"/>
    <property type="project" value="InterPro"/>
</dbReference>
<dbReference type="EMBL" id="JAUOPU010000004">
    <property type="protein sequence ID" value="MDO6542064.1"/>
    <property type="molecule type" value="Genomic_DNA"/>
</dbReference>
<dbReference type="Proteomes" id="UP001170624">
    <property type="component" value="Unassembled WGS sequence"/>
</dbReference>
<proteinExistence type="inferred from homology"/>
<keyword evidence="2" id="KW-0732">Signal</keyword>
<dbReference type="InterPro" id="IPR013784">
    <property type="entry name" value="Carb-bd-like_fold"/>
</dbReference>
<dbReference type="InterPro" id="IPR005323">
    <property type="entry name" value="CBM41_pullulanase"/>
</dbReference>